<dbReference type="RefSeq" id="WP_043920389.1">
    <property type="nucleotide sequence ID" value="NZ_FZPF01000013.1"/>
</dbReference>
<accession>A0A0D1ECN9</accession>
<dbReference type="PANTHER" id="PTHR34512">
    <property type="entry name" value="CELL SURFACE PROTEIN"/>
    <property type="match status" value="1"/>
</dbReference>
<proteinExistence type="predicted"/>
<comment type="caution">
    <text evidence="2">The sequence shown here is derived from an EMBL/GenBank/DDBJ whole genome shotgun (WGS) entry which is preliminary data.</text>
</comment>
<dbReference type="STRING" id="935700.jaqu_36380"/>
<keyword evidence="3" id="KW-1185">Reference proteome</keyword>
<evidence type="ECO:0000259" key="1">
    <source>
        <dbReference type="Pfam" id="PF13360"/>
    </source>
</evidence>
<dbReference type="InterPro" id="IPR002372">
    <property type="entry name" value="PQQ_rpt_dom"/>
</dbReference>
<dbReference type="PANTHER" id="PTHR34512:SF30">
    <property type="entry name" value="OUTER MEMBRANE PROTEIN ASSEMBLY FACTOR BAMB"/>
    <property type="match status" value="1"/>
</dbReference>
<dbReference type="OrthoDB" id="5290752at2"/>
<evidence type="ECO:0000313" key="3">
    <source>
        <dbReference type="Proteomes" id="UP000032232"/>
    </source>
</evidence>
<dbReference type="SUPFAM" id="SSF50998">
    <property type="entry name" value="Quinoprotein alcohol dehydrogenase-like"/>
    <property type="match status" value="1"/>
</dbReference>
<organism evidence="2 3">
    <name type="scientific">Jannaschia aquimarina</name>
    <dbReference type="NCBI Taxonomy" id="935700"/>
    <lineage>
        <taxon>Bacteria</taxon>
        <taxon>Pseudomonadati</taxon>
        <taxon>Pseudomonadota</taxon>
        <taxon>Alphaproteobacteria</taxon>
        <taxon>Rhodobacterales</taxon>
        <taxon>Roseobacteraceae</taxon>
        <taxon>Jannaschia</taxon>
    </lineage>
</organism>
<protein>
    <submittedName>
        <fullName evidence="2">BamB protein</fullName>
    </submittedName>
</protein>
<name>A0A0D1ECN9_9RHOB</name>
<dbReference type="EMBL" id="JYFE01000068">
    <property type="protein sequence ID" value="KIT14696.1"/>
    <property type="molecule type" value="Genomic_DNA"/>
</dbReference>
<dbReference type="AlphaFoldDB" id="A0A0D1ECN9"/>
<dbReference type="InterPro" id="IPR015943">
    <property type="entry name" value="WD40/YVTN_repeat-like_dom_sf"/>
</dbReference>
<feature type="domain" description="Pyrrolo-quinoline quinone repeat" evidence="1">
    <location>
        <begin position="118"/>
        <end position="353"/>
    </location>
</feature>
<evidence type="ECO:0000313" key="2">
    <source>
        <dbReference type="EMBL" id="KIT14696.1"/>
    </source>
</evidence>
<dbReference type="InterPro" id="IPR018391">
    <property type="entry name" value="PQQ_b-propeller_rpt"/>
</dbReference>
<dbReference type="Proteomes" id="UP000032232">
    <property type="component" value="Unassembled WGS sequence"/>
</dbReference>
<dbReference type="PATRIC" id="fig|935700.4.peg.3750"/>
<reference evidence="2 3" key="1">
    <citation type="submission" date="2015-02" db="EMBL/GenBank/DDBJ databases">
        <title>Genome Sequence of Jannaschia aquimarina DSM28248, a member of the Roseobacter clade.</title>
        <authorList>
            <person name="Voget S."/>
            <person name="Daniel R."/>
        </authorList>
    </citation>
    <scope>NUCLEOTIDE SEQUENCE [LARGE SCALE GENOMIC DNA]</scope>
    <source>
        <strain evidence="2 3">GSW-M26</strain>
    </source>
</reference>
<gene>
    <name evidence="2" type="primary">bamB</name>
    <name evidence="2" type="ORF">jaqu_36380</name>
</gene>
<dbReference type="InterPro" id="IPR011047">
    <property type="entry name" value="Quinoprotein_ADH-like_sf"/>
</dbReference>
<sequence length="436" mass="44794">MRASFGIVAGLALLTACTDPDPVLPGDREEVRPGRGPGVVAAASEAPGSAPISLPAARNLADWPMRVGTATNDPAHASLREAPVLAWSADIGQGDTRRQKITADPVSDGTRVFALDARSTVSATAVGGGTVWSRNLVPGTDRATDASGGGLAVVGGTLYVTTGFGELHALDAATGQERWVQRLDAPLTTPKAVDGLVYVVSRDSRAWAIDADQGRIQWELPSAPAASVTATAPAPAIDGRLVVFPFGSGEIVAALRRTGVRVWGSSVSGRRLGVAYSGVGDITGDPVLSGGLAYAGTTAGRIVALNVNSGERVWTAREGAVSPMVVKGGAVFAVTDRAQLVRLDAATGDVVWRADLPFYKARRLGRREGVFVHYGPILAGGRLWVASSDGGLRAFDPVSGALTAAADVPGGAASRPIVVGGTMYVVGRRGQLHAFR</sequence>
<dbReference type="PROSITE" id="PS51257">
    <property type="entry name" value="PROKAR_LIPOPROTEIN"/>
    <property type="match status" value="1"/>
</dbReference>
<dbReference type="Pfam" id="PF13360">
    <property type="entry name" value="PQQ_2"/>
    <property type="match status" value="1"/>
</dbReference>
<dbReference type="Gene3D" id="2.130.10.10">
    <property type="entry name" value="YVTN repeat-like/Quinoprotein amine dehydrogenase"/>
    <property type="match status" value="1"/>
</dbReference>
<dbReference type="SMART" id="SM00564">
    <property type="entry name" value="PQQ"/>
    <property type="match status" value="5"/>
</dbReference>